<dbReference type="RefSeq" id="WP_123128293.1">
    <property type="nucleotide sequence ID" value="NZ_RJJD01000015.1"/>
</dbReference>
<gene>
    <name evidence="1" type="ORF">EFB08_17625</name>
</gene>
<protein>
    <submittedName>
        <fullName evidence="1">Uncharacterized protein</fullName>
    </submittedName>
</protein>
<name>A0A3M9MFE6_9BACT</name>
<organism evidence="1 2">
    <name type="scientific">Rufibacter latericius</name>
    <dbReference type="NCBI Taxonomy" id="2487040"/>
    <lineage>
        <taxon>Bacteria</taxon>
        <taxon>Pseudomonadati</taxon>
        <taxon>Bacteroidota</taxon>
        <taxon>Cytophagia</taxon>
        <taxon>Cytophagales</taxon>
        <taxon>Hymenobacteraceae</taxon>
        <taxon>Rufibacter</taxon>
    </lineage>
</organism>
<evidence type="ECO:0000313" key="1">
    <source>
        <dbReference type="EMBL" id="RNI23368.1"/>
    </source>
</evidence>
<reference evidence="1 2" key="1">
    <citation type="submission" date="2018-11" db="EMBL/GenBank/DDBJ databases">
        <title>Rufibacter latericius sp. nov., isolated from water in Baiyang Lake.</title>
        <authorList>
            <person name="Yang Y."/>
        </authorList>
    </citation>
    <scope>NUCLEOTIDE SEQUENCE [LARGE SCALE GENOMIC DNA]</scope>
    <source>
        <strain evidence="1 2">R-22-1c-1</strain>
    </source>
</reference>
<dbReference type="OrthoDB" id="978900at2"/>
<keyword evidence="2" id="KW-1185">Reference proteome</keyword>
<accession>A0A3M9MFE6</accession>
<dbReference type="Proteomes" id="UP000272117">
    <property type="component" value="Unassembled WGS sequence"/>
</dbReference>
<sequence>MSLIEAIKGARILEAIENYKLVSLNHEDIKIIVNEDGRHVIYSERSFWEDVLVNPGYYWNKSFNLYDFVVSDWLARVPGLYWQSSSAELRKHSQKEIALQSRDWIELQPSGKSKKVLGGIGTLLLPPDESGKRLISVTSNHNASLGIPVLVFPEVYDALILEQGDLVDLNDLKWQPMSLNWAQKFSSTKGIPRGYFVLDSIKKVKVRQKFIPVIYQPFSIMEYERADAVLYDFVFMSIDSEAREQYSNVERFFDYYRLKDDRRGRYLLNCNLVQPYFECRYMSPADFSDPSERAHLSLVRNRIVKHGFGEGVLDDLINIVPKFYETMASIRRLATAIGVNPTVLSEGRVVDMSAQLINYCLDNNLIELLIDRIVFEYPKSFAK</sequence>
<comment type="caution">
    <text evidence="1">The sequence shown here is derived from an EMBL/GenBank/DDBJ whole genome shotgun (WGS) entry which is preliminary data.</text>
</comment>
<proteinExistence type="predicted"/>
<dbReference type="EMBL" id="RJJD01000015">
    <property type="protein sequence ID" value="RNI23368.1"/>
    <property type="molecule type" value="Genomic_DNA"/>
</dbReference>
<evidence type="ECO:0000313" key="2">
    <source>
        <dbReference type="Proteomes" id="UP000272117"/>
    </source>
</evidence>
<dbReference type="AlphaFoldDB" id="A0A3M9MFE6"/>